<feature type="signal peptide" evidence="1">
    <location>
        <begin position="1"/>
        <end position="24"/>
    </location>
</feature>
<dbReference type="AlphaFoldDB" id="A0A1L7AFK2"/>
<accession>A0A1L7AFK2</accession>
<organism evidence="2 3">
    <name type="scientific">Roseomonas gilardii</name>
    <dbReference type="NCBI Taxonomy" id="257708"/>
    <lineage>
        <taxon>Bacteria</taxon>
        <taxon>Pseudomonadati</taxon>
        <taxon>Pseudomonadota</taxon>
        <taxon>Alphaproteobacteria</taxon>
        <taxon>Acetobacterales</taxon>
        <taxon>Roseomonadaceae</taxon>
        <taxon>Roseomonas</taxon>
    </lineage>
</organism>
<gene>
    <name evidence="2" type="ORF">RGI145_10965</name>
</gene>
<dbReference type="KEGG" id="rgi:RGI145_10965"/>
<evidence type="ECO:0000256" key="1">
    <source>
        <dbReference type="SAM" id="SignalP"/>
    </source>
</evidence>
<reference evidence="2 3" key="1">
    <citation type="submission" date="2016-05" db="EMBL/GenBank/DDBJ databases">
        <title>Complete Genome and Methylome Analysis of Psychrotrophic Bacterial Isolates from Antarctic Lake Untersee.</title>
        <authorList>
            <person name="Fomenkov A."/>
            <person name="Akimov V.N."/>
            <person name="Vasilyeva L.V."/>
            <person name="Andersen D."/>
            <person name="Vincze T."/>
            <person name="Roberts R.J."/>
        </authorList>
    </citation>
    <scope>NUCLEOTIDE SEQUENCE [LARGE SCALE GENOMIC DNA]</scope>
    <source>
        <strain evidence="2 3">U14-5</strain>
    </source>
</reference>
<sequence>MIRPAVPVVLLGAALLAAVGPARAQETAFTLVNRTGEPIRSVYATPAQVPNWGPERLRGGPVPDGGSRRIRLDGAGGCVLDLRAVTGAGLVLDRRGVDVCRERQVAFAPVPPVSPGQGPGYRGAYGGPQGMAPGAAAFSLVNRSGRAVTQLYATPSTRGNWGPELLGPRGAIPPGAARSVEREAGACVYDLRVVYADGGVEDRKGLDTCAMPRITLP</sequence>
<dbReference type="Proteomes" id="UP000185494">
    <property type="component" value="Chromosome 1"/>
</dbReference>
<evidence type="ECO:0000313" key="2">
    <source>
        <dbReference type="EMBL" id="APT57543.1"/>
    </source>
</evidence>
<keyword evidence="1" id="KW-0732">Signal</keyword>
<name>A0A1L7AFK2_9PROT</name>
<dbReference type="STRING" id="257708.RGI145_10965"/>
<proteinExistence type="predicted"/>
<evidence type="ECO:0000313" key="3">
    <source>
        <dbReference type="Proteomes" id="UP000185494"/>
    </source>
</evidence>
<feature type="chain" id="PRO_5012046811" description="Tat pathway signal protein" evidence="1">
    <location>
        <begin position="25"/>
        <end position="217"/>
    </location>
</feature>
<protein>
    <recommendedName>
        <fullName evidence="4">Tat pathway signal protein</fullName>
    </recommendedName>
</protein>
<evidence type="ECO:0008006" key="4">
    <source>
        <dbReference type="Google" id="ProtNLM"/>
    </source>
</evidence>
<dbReference type="EMBL" id="CP015583">
    <property type="protein sequence ID" value="APT57543.1"/>
    <property type="molecule type" value="Genomic_DNA"/>
</dbReference>
<dbReference type="RefSeq" id="WP_075798375.1">
    <property type="nucleotide sequence ID" value="NZ_CP015583.1"/>
</dbReference>